<name>A0ABW6QPC1_9NOCA</name>
<accession>A0ABW6QPC1</accession>
<protein>
    <submittedName>
        <fullName evidence="2">VOC family protein</fullName>
    </submittedName>
</protein>
<dbReference type="Gene3D" id="3.10.180.10">
    <property type="entry name" value="2,3-Dihydroxybiphenyl 1,2-Dioxygenase, domain 1"/>
    <property type="match status" value="1"/>
</dbReference>
<dbReference type="InterPro" id="IPR029068">
    <property type="entry name" value="Glyas_Bleomycin-R_OHBP_Dase"/>
</dbReference>
<dbReference type="Proteomes" id="UP001601948">
    <property type="component" value="Unassembled WGS sequence"/>
</dbReference>
<evidence type="ECO:0000259" key="1">
    <source>
        <dbReference type="Pfam" id="PF13468"/>
    </source>
</evidence>
<comment type="caution">
    <text evidence="2">The sequence shown here is derived from an EMBL/GenBank/DDBJ whole genome shotgun (WGS) entry which is preliminary data.</text>
</comment>
<proteinExistence type="predicted"/>
<keyword evidence="3" id="KW-1185">Reference proteome</keyword>
<reference evidence="2 3" key="1">
    <citation type="submission" date="2024-10" db="EMBL/GenBank/DDBJ databases">
        <title>The Natural Products Discovery Center: Release of the First 8490 Sequenced Strains for Exploring Actinobacteria Biosynthetic Diversity.</title>
        <authorList>
            <person name="Kalkreuter E."/>
            <person name="Kautsar S.A."/>
            <person name="Yang D."/>
            <person name="Bader C.D."/>
            <person name="Teijaro C.N."/>
            <person name="Fluegel L."/>
            <person name="Davis C.M."/>
            <person name="Simpson J.R."/>
            <person name="Lauterbach L."/>
            <person name="Steele A.D."/>
            <person name="Gui C."/>
            <person name="Meng S."/>
            <person name="Li G."/>
            <person name="Viehrig K."/>
            <person name="Ye F."/>
            <person name="Su P."/>
            <person name="Kiefer A.F."/>
            <person name="Nichols A."/>
            <person name="Cepeda A.J."/>
            <person name="Yan W."/>
            <person name="Fan B."/>
            <person name="Jiang Y."/>
            <person name="Adhikari A."/>
            <person name="Zheng C.-J."/>
            <person name="Schuster L."/>
            <person name="Cowan T.M."/>
            <person name="Smanski M.J."/>
            <person name="Chevrette M.G."/>
            <person name="De Carvalho L.P.S."/>
            <person name="Shen B."/>
        </authorList>
    </citation>
    <scope>NUCLEOTIDE SEQUENCE [LARGE SCALE GENOMIC DNA]</scope>
    <source>
        <strain evidence="2 3">NPDC003040</strain>
    </source>
</reference>
<organism evidence="2 3">
    <name type="scientific">Nocardia suismassiliense</name>
    <dbReference type="NCBI Taxonomy" id="2077092"/>
    <lineage>
        <taxon>Bacteria</taxon>
        <taxon>Bacillati</taxon>
        <taxon>Actinomycetota</taxon>
        <taxon>Actinomycetes</taxon>
        <taxon>Mycobacteriales</taxon>
        <taxon>Nocardiaceae</taxon>
        <taxon>Nocardia</taxon>
    </lineage>
</organism>
<gene>
    <name evidence="2" type="ORF">ACFYV7_09745</name>
</gene>
<dbReference type="Pfam" id="PF13468">
    <property type="entry name" value="Glyoxalase_3"/>
    <property type="match status" value="1"/>
</dbReference>
<evidence type="ECO:0000313" key="2">
    <source>
        <dbReference type="EMBL" id="MFF3223067.1"/>
    </source>
</evidence>
<feature type="domain" description="Glyoxalase-like" evidence="1">
    <location>
        <begin position="22"/>
        <end position="92"/>
    </location>
</feature>
<evidence type="ECO:0000313" key="3">
    <source>
        <dbReference type="Proteomes" id="UP001601948"/>
    </source>
</evidence>
<dbReference type="InterPro" id="IPR025870">
    <property type="entry name" value="Glyoxalase-like_dom"/>
</dbReference>
<dbReference type="RefSeq" id="WP_387715751.1">
    <property type="nucleotide sequence ID" value="NZ_JBIAPI010000001.1"/>
</dbReference>
<sequence>MVWLVFAAEPRRRSEYRFPMQLHHVFCMVDPAGDWARRLSEARLVLDQGTRHRGQGTRNRRLSLGPLYLELLWVCDRAEAAGNPLRLDRRADWARTGASPIGVGLRGQLPEHLRDQFWLYSDLGFPIWVQRGTPERPMVFVIDPPMQQPENPSPTASSRTGMIRSICLQAAAAAVIPRYDGPAITQTVGPARLDLVLDGGSDIDITDILALRTHQHSTARP</sequence>
<dbReference type="EMBL" id="JBIAPI010000001">
    <property type="protein sequence ID" value="MFF3223067.1"/>
    <property type="molecule type" value="Genomic_DNA"/>
</dbReference>